<dbReference type="SUPFAM" id="SSF48008">
    <property type="entry name" value="GntR ligand-binding domain-like"/>
    <property type="match status" value="1"/>
</dbReference>
<dbReference type="InterPro" id="IPR011711">
    <property type="entry name" value="GntR_C"/>
</dbReference>
<dbReference type="SMART" id="SM00895">
    <property type="entry name" value="FCD"/>
    <property type="match status" value="1"/>
</dbReference>
<dbReference type="Gene3D" id="1.10.10.10">
    <property type="entry name" value="Winged helix-like DNA-binding domain superfamily/Winged helix DNA-binding domain"/>
    <property type="match status" value="1"/>
</dbReference>
<name>A0A7J9UVX9_9MICO</name>
<comment type="caution">
    <text evidence="6">The sequence shown here is derived from an EMBL/GenBank/DDBJ whole genome shotgun (WGS) entry which is preliminary data.</text>
</comment>
<proteinExistence type="predicted"/>
<dbReference type="InterPro" id="IPR008920">
    <property type="entry name" value="TF_FadR/GntR_C"/>
</dbReference>
<evidence type="ECO:0000256" key="1">
    <source>
        <dbReference type="ARBA" id="ARBA00023015"/>
    </source>
</evidence>
<keyword evidence="7" id="KW-1185">Reference proteome</keyword>
<dbReference type="Pfam" id="PF00392">
    <property type="entry name" value="GntR"/>
    <property type="match status" value="1"/>
</dbReference>
<feature type="compositionally biased region" description="Low complexity" evidence="4">
    <location>
        <begin position="236"/>
        <end position="255"/>
    </location>
</feature>
<keyword evidence="2" id="KW-0238">DNA-binding</keyword>
<organism evidence="6 7">
    <name type="scientific">Georgenia ruanii</name>
    <dbReference type="NCBI Taxonomy" id="348442"/>
    <lineage>
        <taxon>Bacteria</taxon>
        <taxon>Bacillati</taxon>
        <taxon>Actinomycetota</taxon>
        <taxon>Actinomycetes</taxon>
        <taxon>Micrococcales</taxon>
        <taxon>Bogoriellaceae</taxon>
        <taxon>Georgenia</taxon>
    </lineage>
</organism>
<dbReference type="SMART" id="SM00345">
    <property type="entry name" value="HTH_GNTR"/>
    <property type="match status" value="1"/>
</dbReference>
<dbReference type="Pfam" id="PF07729">
    <property type="entry name" value="FCD"/>
    <property type="match status" value="1"/>
</dbReference>
<evidence type="ECO:0000313" key="6">
    <source>
        <dbReference type="EMBL" id="MPV88652.1"/>
    </source>
</evidence>
<evidence type="ECO:0000259" key="5">
    <source>
        <dbReference type="PROSITE" id="PS50949"/>
    </source>
</evidence>
<protein>
    <submittedName>
        <fullName evidence="6">FCD domain-containing protein</fullName>
    </submittedName>
</protein>
<gene>
    <name evidence="6" type="ORF">GB882_08235</name>
</gene>
<feature type="region of interest" description="Disordered" evidence="4">
    <location>
        <begin position="222"/>
        <end position="255"/>
    </location>
</feature>
<keyword evidence="1" id="KW-0805">Transcription regulation</keyword>
<dbReference type="OrthoDB" id="4084810at2"/>
<dbReference type="InterPro" id="IPR036390">
    <property type="entry name" value="WH_DNA-bd_sf"/>
</dbReference>
<dbReference type="SUPFAM" id="SSF46785">
    <property type="entry name" value="Winged helix' DNA-binding domain"/>
    <property type="match status" value="1"/>
</dbReference>
<evidence type="ECO:0000256" key="4">
    <source>
        <dbReference type="SAM" id="MobiDB-lite"/>
    </source>
</evidence>
<dbReference type="AlphaFoldDB" id="A0A7J9UVX9"/>
<dbReference type="InterPro" id="IPR000524">
    <property type="entry name" value="Tscrpt_reg_HTH_GntR"/>
</dbReference>
<dbReference type="Gene3D" id="1.20.120.530">
    <property type="entry name" value="GntR ligand-binding domain-like"/>
    <property type="match status" value="1"/>
</dbReference>
<keyword evidence="3" id="KW-0804">Transcription</keyword>
<reference evidence="6 7" key="1">
    <citation type="submission" date="2019-10" db="EMBL/GenBank/DDBJ databases">
        <title>Georgenia wutianyii sp. nov. and Georgenia yuyongxinii sp. nov. isolated from plateau pika (Ochotona curzoniae) in the Qinghai-Tibet plateau of China.</title>
        <authorList>
            <person name="Tian Z."/>
        </authorList>
    </citation>
    <scope>NUCLEOTIDE SEQUENCE [LARGE SCALE GENOMIC DNA]</scope>
    <source>
        <strain evidence="6 7">JCM 15130</strain>
    </source>
</reference>
<feature type="domain" description="HTH gntR-type" evidence="5">
    <location>
        <begin position="18"/>
        <end position="85"/>
    </location>
</feature>
<accession>A0A7J9UVX9</accession>
<evidence type="ECO:0000256" key="2">
    <source>
        <dbReference type="ARBA" id="ARBA00023125"/>
    </source>
</evidence>
<dbReference type="PROSITE" id="PS50949">
    <property type="entry name" value="HTH_GNTR"/>
    <property type="match status" value="1"/>
</dbReference>
<dbReference type="Proteomes" id="UP000429644">
    <property type="component" value="Unassembled WGS sequence"/>
</dbReference>
<evidence type="ECO:0000256" key="3">
    <source>
        <dbReference type="ARBA" id="ARBA00023163"/>
    </source>
</evidence>
<evidence type="ECO:0000313" key="7">
    <source>
        <dbReference type="Proteomes" id="UP000429644"/>
    </source>
</evidence>
<dbReference type="PANTHER" id="PTHR43537">
    <property type="entry name" value="TRANSCRIPTIONAL REGULATOR, GNTR FAMILY"/>
    <property type="match status" value="1"/>
</dbReference>
<dbReference type="RefSeq" id="WP_152231306.1">
    <property type="nucleotide sequence ID" value="NZ_BAAAOT010000006.1"/>
</dbReference>
<sequence>MARQQVTPPATAGTSVSWSKSQQAYHWLKERILSQEFTPGYRLVLATVAAELGMSVVPVREAIRQLEAEGLVTFTRNVGAQVSMIDNAQYRNSMEALAMLEGAATALAAPGLTVADVRQAREINELMIDTLDHFDPRAFTTLNQKFHSILFAPCANPRLVELVNAEWARLGHLRESTFSFVPGRAQESVREHEGILRLIEAGAPPAEIERAARGHRSATLAAYLSHQHPDDEPVHPGEAPGSSASPASALGRPAS</sequence>
<dbReference type="EMBL" id="WHPD01001781">
    <property type="protein sequence ID" value="MPV88652.1"/>
    <property type="molecule type" value="Genomic_DNA"/>
</dbReference>
<dbReference type="GO" id="GO:0003700">
    <property type="term" value="F:DNA-binding transcription factor activity"/>
    <property type="evidence" value="ECO:0007669"/>
    <property type="project" value="InterPro"/>
</dbReference>
<dbReference type="CDD" id="cd07377">
    <property type="entry name" value="WHTH_GntR"/>
    <property type="match status" value="1"/>
</dbReference>
<dbReference type="InterPro" id="IPR036388">
    <property type="entry name" value="WH-like_DNA-bd_sf"/>
</dbReference>
<dbReference type="PANTHER" id="PTHR43537:SF24">
    <property type="entry name" value="GLUCONATE OPERON TRANSCRIPTIONAL REPRESSOR"/>
    <property type="match status" value="1"/>
</dbReference>
<dbReference type="GO" id="GO:0003677">
    <property type="term" value="F:DNA binding"/>
    <property type="evidence" value="ECO:0007669"/>
    <property type="project" value="UniProtKB-KW"/>
</dbReference>